<evidence type="ECO:0000259" key="4">
    <source>
        <dbReference type="PROSITE" id="PS50280"/>
    </source>
</evidence>
<dbReference type="PROSITE" id="PS50280">
    <property type="entry name" value="SET"/>
    <property type="match status" value="1"/>
</dbReference>
<dbReference type="CDD" id="cd19177">
    <property type="entry name" value="SET_SETD4"/>
    <property type="match status" value="1"/>
</dbReference>
<dbReference type="PANTHER" id="PTHR13271:SF47">
    <property type="entry name" value="ACTIN-HISTIDINE N-METHYLTRANSFERASE"/>
    <property type="match status" value="1"/>
</dbReference>
<name>A0A8H5GIM3_9AGAR</name>
<dbReference type="InterPro" id="IPR001214">
    <property type="entry name" value="SET_dom"/>
</dbReference>
<keyword evidence="1" id="KW-0489">Methyltransferase</keyword>
<accession>A0A8H5GIM3</accession>
<feature type="domain" description="SET" evidence="4">
    <location>
        <begin position="42"/>
        <end position="288"/>
    </location>
</feature>
<protein>
    <recommendedName>
        <fullName evidence="4">SET domain-containing protein</fullName>
    </recommendedName>
</protein>
<dbReference type="OrthoDB" id="341421at2759"/>
<organism evidence="5 6">
    <name type="scientific">Tetrapyrgos nigripes</name>
    <dbReference type="NCBI Taxonomy" id="182062"/>
    <lineage>
        <taxon>Eukaryota</taxon>
        <taxon>Fungi</taxon>
        <taxon>Dikarya</taxon>
        <taxon>Basidiomycota</taxon>
        <taxon>Agaricomycotina</taxon>
        <taxon>Agaricomycetes</taxon>
        <taxon>Agaricomycetidae</taxon>
        <taxon>Agaricales</taxon>
        <taxon>Marasmiineae</taxon>
        <taxon>Marasmiaceae</taxon>
        <taxon>Tetrapyrgos</taxon>
    </lineage>
</organism>
<gene>
    <name evidence="5" type="ORF">D9758_003298</name>
</gene>
<dbReference type="InterPro" id="IPR050600">
    <property type="entry name" value="SETD3_SETD6_MTase"/>
</dbReference>
<evidence type="ECO:0000256" key="3">
    <source>
        <dbReference type="ARBA" id="ARBA00022691"/>
    </source>
</evidence>
<evidence type="ECO:0000256" key="2">
    <source>
        <dbReference type="ARBA" id="ARBA00022679"/>
    </source>
</evidence>
<evidence type="ECO:0000313" key="6">
    <source>
        <dbReference type="Proteomes" id="UP000559256"/>
    </source>
</evidence>
<dbReference type="InterPro" id="IPR046341">
    <property type="entry name" value="SET_dom_sf"/>
</dbReference>
<dbReference type="SUPFAM" id="SSF82199">
    <property type="entry name" value="SET domain"/>
    <property type="match status" value="1"/>
</dbReference>
<dbReference type="AlphaFoldDB" id="A0A8H5GIM3"/>
<dbReference type="InterPro" id="IPR044429">
    <property type="entry name" value="SETD4_SET"/>
</dbReference>
<keyword evidence="3" id="KW-0949">S-adenosyl-L-methionine</keyword>
<keyword evidence="6" id="KW-1185">Reference proteome</keyword>
<dbReference type="PANTHER" id="PTHR13271">
    <property type="entry name" value="UNCHARACTERIZED PUTATIVE METHYLTRANSFERASE"/>
    <property type="match status" value="1"/>
</dbReference>
<dbReference type="EMBL" id="JAACJM010000026">
    <property type="protein sequence ID" value="KAF5365607.1"/>
    <property type="molecule type" value="Genomic_DNA"/>
</dbReference>
<reference evidence="5 6" key="1">
    <citation type="journal article" date="2020" name="ISME J.">
        <title>Uncovering the hidden diversity of litter-decomposition mechanisms in mushroom-forming fungi.</title>
        <authorList>
            <person name="Floudas D."/>
            <person name="Bentzer J."/>
            <person name="Ahren D."/>
            <person name="Johansson T."/>
            <person name="Persson P."/>
            <person name="Tunlid A."/>
        </authorList>
    </citation>
    <scope>NUCLEOTIDE SEQUENCE [LARGE SCALE GENOMIC DNA]</scope>
    <source>
        <strain evidence="5 6">CBS 291.85</strain>
    </source>
</reference>
<dbReference type="GO" id="GO:0016279">
    <property type="term" value="F:protein-lysine N-methyltransferase activity"/>
    <property type="evidence" value="ECO:0007669"/>
    <property type="project" value="InterPro"/>
</dbReference>
<dbReference type="GO" id="GO:0032259">
    <property type="term" value="P:methylation"/>
    <property type="evidence" value="ECO:0007669"/>
    <property type="project" value="UniProtKB-KW"/>
</dbReference>
<evidence type="ECO:0000256" key="1">
    <source>
        <dbReference type="ARBA" id="ARBA00022603"/>
    </source>
</evidence>
<keyword evidence="2" id="KW-0808">Transferase</keyword>
<evidence type="ECO:0000313" key="5">
    <source>
        <dbReference type="EMBL" id="KAF5365607.1"/>
    </source>
</evidence>
<dbReference type="Proteomes" id="UP000559256">
    <property type="component" value="Unassembled WGS sequence"/>
</dbReference>
<proteinExistence type="predicted"/>
<comment type="caution">
    <text evidence="5">The sequence shown here is derived from an EMBL/GenBank/DDBJ whole genome shotgun (WGS) entry which is preliminary data.</text>
</comment>
<dbReference type="Gene3D" id="3.90.1410.10">
    <property type="entry name" value="set domain protein methyltransferase, domain 1"/>
    <property type="match status" value="1"/>
</dbReference>
<sequence>MDHADVIDNTHAAVKWIQNFPRKPTMDRSRWLALLAWLQSHHGMNTNDILVEPRATAGGYGLFALRTCPPSSPLFAVPQSAMMNIKTLSPHYPSGLTAVQLISLHLMLNRPEQDQDSLDPLFGPYISILPRNFDFHPLMQLVKKANHSQELLDQLTPSSAQALEKLAARFSADFDAICRYLRNHPKIIQSSSRLEPRLGEIDSLRLEYVWSWLNVNTRCIFLQLKKARSDPDNLTLCPILDFANHTCQRPQIDVEPNKEKHENGAVFSVLSPRNMSVSADEEIFLTYGAHCNRNLFVEYGFVLHPLSESWDNCVVEVEVDDIVEELFRQKGSVGTWMMEILRTENYWRWVRISDDGHTLTSIARDWTIHSNSESIYPSFRLVTCLRLYNLLPCGSVPANGEESLQSWRRTVIGTQHEISTENEFAWKETLRKICCSIIHRAETWMKHSEQVGSDVMTLWKEELYVARYILKRIRNGEELL</sequence>